<sequence length="195" mass="21665">MKNTTFVIAAGHFFNTINYGSVPQEPSLDSMVPEPQPEESTVVKALKEILEKKDECFSELSHLALEINTNIREIEGKDPQSQGSVAAVACDAVFAAQALYSTSQQESSEPQSARLARFEGLKQTLSELRSFSEAKRSDGAVYSSLPFYNADEKQMNDFSLRLEFHIKELYATDDESKSVEPLSRGESFRSVSYSS</sequence>
<reference evidence="2 3" key="1">
    <citation type="submission" date="2024-05" db="EMBL/GenBank/DDBJ databases">
        <title>A draft genome resource for the thread blight pathogen Marasmius tenuissimus strain MS-2.</title>
        <authorList>
            <person name="Yulfo-Soto G.E."/>
            <person name="Baruah I.K."/>
            <person name="Amoako-Attah I."/>
            <person name="Bukari Y."/>
            <person name="Meinhardt L.W."/>
            <person name="Bailey B.A."/>
            <person name="Cohen S.P."/>
        </authorList>
    </citation>
    <scope>NUCLEOTIDE SEQUENCE [LARGE SCALE GENOMIC DNA]</scope>
    <source>
        <strain evidence="2 3">MS-2</strain>
    </source>
</reference>
<dbReference type="Proteomes" id="UP001437256">
    <property type="component" value="Unassembled WGS sequence"/>
</dbReference>
<evidence type="ECO:0000256" key="1">
    <source>
        <dbReference type="SAM" id="MobiDB-lite"/>
    </source>
</evidence>
<evidence type="ECO:0000313" key="3">
    <source>
        <dbReference type="Proteomes" id="UP001437256"/>
    </source>
</evidence>
<comment type="caution">
    <text evidence="2">The sequence shown here is derived from an EMBL/GenBank/DDBJ whole genome shotgun (WGS) entry which is preliminary data.</text>
</comment>
<keyword evidence="3" id="KW-1185">Reference proteome</keyword>
<evidence type="ECO:0000313" key="2">
    <source>
        <dbReference type="EMBL" id="KAL0059117.1"/>
    </source>
</evidence>
<accession>A0ABR2ZBR7</accession>
<gene>
    <name evidence="2" type="ORF">AAF712_014189</name>
</gene>
<organism evidence="2 3">
    <name type="scientific">Marasmius tenuissimus</name>
    <dbReference type="NCBI Taxonomy" id="585030"/>
    <lineage>
        <taxon>Eukaryota</taxon>
        <taxon>Fungi</taxon>
        <taxon>Dikarya</taxon>
        <taxon>Basidiomycota</taxon>
        <taxon>Agaricomycotina</taxon>
        <taxon>Agaricomycetes</taxon>
        <taxon>Agaricomycetidae</taxon>
        <taxon>Agaricales</taxon>
        <taxon>Marasmiineae</taxon>
        <taxon>Marasmiaceae</taxon>
        <taxon>Marasmius</taxon>
    </lineage>
</organism>
<feature type="region of interest" description="Disordered" evidence="1">
    <location>
        <begin position="174"/>
        <end position="195"/>
    </location>
</feature>
<proteinExistence type="predicted"/>
<dbReference type="EMBL" id="JBBXMP010000249">
    <property type="protein sequence ID" value="KAL0059117.1"/>
    <property type="molecule type" value="Genomic_DNA"/>
</dbReference>
<protein>
    <submittedName>
        <fullName evidence="2">Uncharacterized protein</fullName>
    </submittedName>
</protein>
<name>A0ABR2ZBR7_9AGAR</name>